<keyword evidence="10" id="KW-1185">Reference proteome</keyword>
<evidence type="ECO:0000256" key="4">
    <source>
        <dbReference type="ARBA" id="ARBA00022679"/>
    </source>
</evidence>
<dbReference type="Pfam" id="PF04998">
    <property type="entry name" value="RNA_pol_Rpb1_5"/>
    <property type="match status" value="1"/>
</dbReference>
<dbReference type="EC" id="2.7.7.6" evidence="1"/>
<evidence type="ECO:0000256" key="2">
    <source>
        <dbReference type="ARBA" id="ARBA00022478"/>
    </source>
</evidence>
<keyword evidence="4" id="KW-0808">Transferase</keyword>
<dbReference type="Proteomes" id="UP001358586">
    <property type="component" value="Chromosome 6"/>
</dbReference>
<keyword evidence="6" id="KW-0862">Zinc</keyword>
<evidence type="ECO:0000313" key="10">
    <source>
        <dbReference type="Proteomes" id="UP001358586"/>
    </source>
</evidence>
<accession>A0ABR0PKI5</accession>
<dbReference type="InterPro" id="IPR007081">
    <property type="entry name" value="RNA_pol_Rpb1_5"/>
</dbReference>
<evidence type="ECO:0000313" key="9">
    <source>
        <dbReference type="EMBL" id="KAK5824947.1"/>
    </source>
</evidence>
<comment type="caution">
    <text evidence="9">The sequence shown here is derived from an EMBL/GenBank/DDBJ whole genome shotgun (WGS) entry which is preliminary data.</text>
</comment>
<evidence type="ECO:0000256" key="1">
    <source>
        <dbReference type="ARBA" id="ARBA00012418"/>
    </source>
</evidence>
<gene>
    <name evidence="9" type="ORF">PVK06_019741</name>
</gene>
<organism evidence="9 10">
    <name type="scientific">Gossypium arboreum</name>
    <name type="common">Tree cotton</name>
    <name type="synonym">Gossypium nanking</name>
    <dbReference type="NCBI Taxonomy" id="29729"/>
    <lineage>
        <taxon>Eukaryota</taxon>
        <taxon>Viridiplantae</taxon>
        <taxon>Streptophyta</taxon>
        <taxon>Embryophyta</taxon>
        <taxon>Tracheophyta</taxon>
        <taxon>Spermatophyta</taxon>
        <taxon>Magnoliopsida</taxon>
        <taxon>eudicotyledons</taxon>
        <taxon>Gunneridae</taxon>
        <taxon>Pentapetalae</taxon>
        <taxon>rosids</taxon>
        <taxon>malvids</taxon>
        <taxon>Malvales</taxon>
        <taxon>Malvaceae</taxon>
        <taxon>Malvoideae</taxon>
        <taxon>Gossypium</taxon>
    </lineage>
</organism>
<evidence type="ECO:0000259" key="8">
    <source>
        <dbReference type="Pfam" id="PF04998"/>
    </source>
</evidence>
<dbReference type="EMBL" id="JARKNE010000006">
    <property type="protein sequence ID" value="KAK5824947.1"/>
    <property type="molecule type" value="Genomic_DNA"/>
</dbReference>
<feature type="domain" description="RNA polymerase Rpb1" evidence="8">
    <location>
        <begin position="1"/>
        <end position="129"/>
    </location>
</feature>
<keyword evidence="3" id="KW-0934">Plastid</keyword>
<dbReference type="InterPro" id="IPR050254">
    <property type="entry name" value="RNA_pol_beta''_euk"/>
</dbReference>
<evidence type="ECO:0000256" key="6">
    <source>
        <dbReference type="ARBA" id="ARBA00022833"/>
    </source>
</evidence>
<keyword evidence="5" id="KW-0548">Nucleotidyltransferase</keyword>
<dbReference type="PANTHER" id="PTHR34995:SF1">
    <property type="entry name" value="DNA-DIRECTED RNA POLYMERASE SUBUNIT BETA"/>
    <property type="match status" value="1"/>
</dbReference>
<sequence>MDTVIRTSDVGYLTRRLVEVVQHIICIAIRNQYIGLGLVDQFRAFRTQPISIRTLFTCRSTYWIFRLCYGRSPTHGDLVELGEVIGIIIGQSIGEPGMQLTLRNFHTGIVFTEGTAENVRPFNRKIKFNEDLVHPTRTRHGHPAFLCYLDLYVIIESKDIKHKVTIPPKKFS</sequence>
<protein>
    <recommendedName>
        <fullName evidence="1">DNA-directed RNA polymerase</fullName>
        <ecNumber evidence="1">2.7.7.6</ecNumber>
    </recommendedName>
</protein>
<reference evidence="9 10" key="1">
    <citation type="submission" date="2023-03" db="EMBL/GenBank/DDBJ databases">
        <title>WGS of Gossypium arboreum.</title>
        <authorList>
            <person name="Yu D."/>
        </authorList>
    </citation>
    <scope>NUCLEOTIDE SEQUENCE [LARGE SCALE GENOMIC DNA]</scope>
    <source>
        <tissue evidence="9">Leaf</tissue>
    </source>
</reference>
<name>A0ABR0PKI5_GOSAR</name>
<evidence type="ECO:0000256" key="7">
    <source>
        <dbReference type="ARBA" id="ARBA00023163"/>
    </source>
</evidence>
<dbReference type="SUPFAM" id="SSF64484">
    <property type="entry name" value="beta and beta-prime subunits of DNA dependent RNA-polymerase"/>
    <property type="match status" value="1"/>
</dbReference>
<keyword evidence="2" id="KW-0240">DNA-directed RNA polymerase</keyword>
<dbReference type="PANTHER" id="PTHR34995">
    <property type="entry name" value="DNA-DIRECTED RNA POLYMERASE SUBUNIT BETA"/>
    <property type="match status" value="1"/>
</dbReference>
<keyword evidence="7" id="KW-0804">Transcription</keyword>
<proteinExistence type="predicted"/>
<evidence type="ECO:0000256" key="3">
    <source>
        <dbReference type="ARBA" id="ARBA00022640"/>
    </source>
</evidence>
<evidence type="ECO:0000256" key="5">
    <source>
        <dbReference type="ARBA" id="ARBA00022695"/>
    </source>
</evidence>